<dbReference type="InterPro" id="IPR016181">
    <property type="entry name" value="Acyl_CoA_acyltransferase"/>
</dbReference>
<keyword evidence="1" id="KW-0808">Transferase</keyword>
<evidence type="ECO:0000256" key="2">
    <source>
        <dbReference type="ARBA" id="ARBA00023315"/>
    </source>
</evidence>
<proteinExistence type="predicted"/>
<dbReference type="InterPro" id="IPR050832">
    <property type="entry name" value="Bact_Acetyltransf"/>
</dbReference>
<dbReference type="PROSITE" id="PS51186">
    <property type="entry name" value="GNAT"/>
    <property type="match status" value="1"/>
</dbReference>
<protein>
    <submittedName>
        <fullName evidence="4">GNAT family N-acetyltransferase</fullName>
    </submittedName>
</protein>
<sequence length="142" mass="15798">MGRPTISVNILPWEQAQSQAYPIRLAVFIKEQGVPEELELDEEDPLAWHAIAKLDGQAIGTARLQKDGKIGRMAVTRTCRRQGAASSLLNALIDFGRQQGIRQFYLYAQMEAIAFYENFGFTASGPIFREAGIAHQAMTKTI</sequence>
<dbReference type="PANTHER" id="PTHR43877">
    <property type="entry name" value="AMINOALKYLPHOSPHONATE N-ACETYLTRANSFERASE-RELATED-RELATED"/>
    <property type="match status" value="1"/>
</dbReference>
<accession>A0AAU8A1J8</accession>
<dbReference type="InterPro" id="IPR000182">
    <property type="entry name" value="GNAT_dom"/>
</dbReference>
<evidence type="ECO:0000256" key="1">
    <source>
        <dbReference type="ARBA" id="ARBA00022679"/>
    </source>
</evidence>
<dbReference type="Pfam" id="PF13673">
    <property type="entry name" value="Acetyltransf_10"/>
    <property type="match status" value="1"/>
</dbReference>
<dbReference type="EMBL" id="CP099959">
    <property type="protein sequence ID" value="XCC57251.1"/>
    <property type="molecule type" value="Genomic_DNA"/>
</dbReference>
<evidence type="ECO:0000259" key="3">
    <source>
        <dbReference type="PROSITE" id="PS51186"/>
    </source>
</evidence>
<dbReference type="GO" id="GO:0016747">
    <property type="term" value="F:acyltransferase activity, transferring groups other than amino-acyl groups"/>
    <property type="evidence" value="ECO:0007669"/>
    <property type="project" value="InterPro"/>
</dbReference>
<feature type="domain" description="N-acetyltransferase" evidence="3">
    <location>
        <begin position="8"/>
        <end position="142"/>
    </location>
</feature>
<organism evidence="4">
    <name type="scientific">Polynucleobacter sp. UK-FUSCHL-C3</name>
    <dbReference type="NCBI Taxonomy" id="2955208"/>
    <lineage>
        <taxon>Bacteria</taxon>
        <taxon>Pseudomonadati</taxon>
        <taxon>Pseudomonadota</taxon>
        <taxon>Betaproteobacteria</taxon>
        <taxon>Burkholderiales</taxon>
        <taxon>Burkholderiaceae</taxon>
        <taxon>Polynucleobacter</taxon>
    </lineage>
</organism>
<evidence type="ECO:0000313" key="4">
    <source>
        <dbReference type="EMBL" id="XCC57251.1"/>
    </source>
</evidence>
<dbReference type="Gene3D" id="3.40.630.30">
    <property type="match status" value="1"/>
</dbReference>
<dbReference type="AlphaFoldDB" id="A0AAU8A1J8"/>
<dbReference type="CDD" id="cd04301">
    <property type="entry name" value="NAT_SF"/>
    <property type="match status" value="1"/>
</dbReference>
<dbReference type="RefSeq" id="WP_353438280.1">
    <property type="nucleotide sequence ID" value="NZ_CP099959.1"/>
</dbReference>
<name>A0AAU8A1J8_9BURK</name>
<dbReference type="PANTHER" id="PTHR43877:SF1">
    <property type="entry name" value="ACETYLTRANSFERASE"/>
    <property type="match status" value="1"/>
</dbReference>
<dbReference type="SUPFAM" id="SSF55729">
    <property type="entry name" value="Acyl-CoA N-acyltransferases (Nat)"/>
    <property type="match status" value="1"/>
</dbReference>
<keyword evidence="2" id="KW-0012">Acyltransferase</keyword>
<gene>
    <name evidence="4" type="ORF">NKE59_07070</name>
</gene>
<reference evidence="4" key="1">
    <citation type="submission" date="2022-06" db="EMBL/GenBank/DDBJ databases">
        <title>New Polynucleobacter species.</title>
        <authorList>
            <person name="Hahn M.W."/>
        </authorList>
    </citation>
    <scope>NUCLEOTIDE SEQUENCE</scope>
    <source>
        <strain evidence="4">UK-FUSCHL-C3</strain>
    </source>
</reference>